<protein>
    <submittedName>
        <fullName evidence="1">Uncharacterized protein</fullName>
    </submittedName>
</protein>
<sequence length="63" mass="6843">MTKSLSEVILKNTRSSSTSNCKKDLTFVAATEEFLLQLPLKGFQDLSLIEESSISVPHVEGGS</sequence>
<evidence type="ECO:0000313" key="1">
    <source>
        <dbReference type="EMBL" id="PON98292.1"/>
    </source>
</evidence>
<dbReference type="Proteomes" id="UP000237000">
    <property type="component" value="Unassembled WGS sequence"/>
</dbReference>
<keyword evidence="2" id="KW-1185">Reference proteome</keyword>
<evidence type="ECO:0000313" key="2">
    <source>
        <dbReference type="Proteomes" id="UP000237000"/>
    </source>
</evidence>
<name>A0A2P5FKG4_TREOI</name>
<accession>A0A2P5FKG4</accession>
<reference evidence="2" key="1">
    <citation type="submission" date="2016-06" db="EMBL/GenBank/DDBJ databases">
        <title>Parallel loss of symbiosis genes in relatives of nitrogen-fixing non-legume Parasponia.</title>
        <authorList>
            <person name="Van Velzen R."/>
            <person name="Holmer R."/>
            <person name="Bu F."/>
            <person name="Rutten L."/>
            <person name="Van Zeijl A."/>
            <person name="Liu W."/>
            <person name="Santuari L."/>
            <person name="Cao Q."/>
            <person name="Sharma T."/>
            <person name="Shen D."/>
            <person name="Roswanjaya Y."/>
            <person name="Wardhani T."/>
            <person name="Kalhor M.S."/>
            <person name="Jansen J."/>
            <person name="Van den Hoogen J."/>
            <person name="Gungor B."/>
            <person name="Hartog M."/>
            <person name="Hontelez J."/>
            <person name="Verver J."/>
            <person name="Yang W.-C."/>
            <person name="Schijlen E."/>
            <person name="Repin R."/>
            <person name="Schilthuizen M."/>
            <person name="Schranz E."/>
            <person name="Heidstra R."/>
            <person name="Miyata K."/>
            <person name="Fedorova E."/>
            <person name="Kohlen W."/>
            <person name="Bisseling T."/>
            <person name="Smit S."/>
            <person name="Geurts R."/>
        </authorList>
    </citation>
    <scope>NUCLEOTIDE SEQUENCE [LARGE SCALE GENOMIC DNA]</scope>
    <source>
        <strain evidence="2">cv. RG33-2</strain>
    </source>
</reference>
<proteinExistence type="predicted"/>
<gene>
    <name evidence="1" type="ORF">TorRG33x02_058670</name>
</gene>
<dbReference type="EMBL" id="JXTC01000025">
    <property type="protein sequence ID" value="PON98292.1"/>
    <property type="molecule type" value="Genomic_DNA"/>
</dbReference>
<comment type="caution">
    <text evidence="1">The sequence shown here is derived from an EMBL/GenBank/DDBJ whole genome shotgun (WGS) entry which is preliminary data.</text>
</comment>
<dbReference type="OrthoDB" id="10411476at2759"/>
<dbReference type="AlphaFoldDB" id="A0A2P5FKG4"/>
<dbReference type="InParanoid" id="A0A2P5FKG4"/>
<organism evidence="1 2">
    <name type="scientific">Trema orientale</name>
    <name type="common">Charcoal tree</name>
    <name type="synonym">Celtis orientalis</name>
    <dbReference type="NCBI Taxonomy" id="63057"/>
    <lineage>
        <taxon>Eukaryota</taxon>
        <taxon>Viridiplantae</taxon>
        <taxon>Streptophyta</taxon>
        <taxon>Embryophyta</taxon>
        <taxon>Tracheophyta</taxon>
        <taxon>Spermatophyta</taxon>
        <taxon>Magnoliopsida</taxon>
        <taxon>eudicotyledons</taxon>
        <taxon>Gunneridae</taxon>
        <taxon>Pentapetalae</taxon>
        <taxon>rosids</taxon>
        <taxon>fabids</taxon>
        <taxon>Rosales</taxon>
        <taxon>Cannabaceae</taxon>
        <taxon>Trema</taxon>
    </lineage>
</organism>